<organism evidence="1 2">
    <name type="scientific">Sphaerodactylus townsendi</name>
    <dbReference type="NCBI Taxonomy" id="933632"/>
    <lineage>
        <taxon>Eukaryota</taxon>
        <taxon>Metazoa</taxon>
        <taxon>Chordata</taxon>
        <taxon>Craniata</taxon>
        <taxon>Vertebrata</taxon>
        <taxon>Euteleostomi</taxon>
        <taxon>Lepidosauria</taxon>
        <taxon>Squamata</taxon>
        <taxon>Bifurcata</taxon>
        <taxon>Gekkota</taxon>
        <taxon>Sphaerodactylidae</taxon>
        <taxon>Sphaerodactylus</taxon>
    </lineage>
</organism>
<accession>A0ACB8EFI3</accession>
<gene>
    <name evidence="1" type="ORF">K3G42_004516</name>
</gene>
<protein>
    <submittedName>
        <fullName evidence="1">Uncharacterized protein</fullName>
    </submittedName>
</protein>
<evidence type="ECO:0000313" key="1">
    <source>
        <dbReference type="EMBL" id="KAH7991309.1"/>
    </source>
</evidence>
<name>A0ACB8EFI3_9SAUR</name>
<evidence type="ECO:0000313" key="2">
    <source>
        <dbReference type="Proteomes" id="UP000827872"/>
    </source>
</evidence>
<sequence>MEEVGLVSEEEMERWEEATSFDQAGTAEERAPPLIKQEPEERLAQLWETQWQEFLKTLQPHHAERDDPRVPWDNKISDELSFVALKKDSDTGLPHQVEGATQISPVHESILDAEHGKKLKGGLQGDENVSVEIQRKRFRHFCYRETEGPREVLLGLPEKEQWETAMDPPSSSVIEPGQLCRGVKEEGNEEDSSLSISGTTPLRLDSVSSPLCTALDPAQQSLLNPSIRKMDQGLE</sequence>
<dbReference type="Proteomes" id="UP000827872">
    <property type="component" value="Linkage Group LG03"/>
</dbReference>
<dbReference type="EMBL" id="CM037616">
    <property type="protein sequence ID" value="KAH7991309.1"/>
    <property type="molecule type" value="Genomic_DNA"/>
</dbReference>
<keyword evidence="2" id="KW-1185">Reference proteome</keyword>
<comment type="caution">
    <text evidence="1">The sequence shown here is derived from an EMBL/GenBank/DDBJ whole genome shotgun (WGS) entry which is preliminary data.</text>
</comment>
<reference evidence="1" key="1">
    <citation type="submission" date="2021-08" db="EMBL/GenBank/DDBJ databases">
        <title>The first chromosome-level gecko genome reveals the dynamic sex chromosomes of Neotropical dwarf geckos (Sphaerodactylidae: Sphaerodactylus).</title>
        <authorList>
            <person name="Pinto B.J."/>
            <person name="Keating S.E."/>
            <person name="Gamble T."/>
        </authorList>
    </citation>
    <scope>NUCLEOTIDE SEQUENCE</scope>
    <source>
        <strain evidence="1">TG3544</strain>
    </source>
</reference>
<proteinExistence type="predicted"/>